<protein>
    <submittedName>
        <fullName evidence="3">Uncharacterized protein</fullName>
    </submittedName>
</protein>
<dbReference type="AlphaFoldDB" id="A0A6A6FKF9"/>
<dbReference type="OrthoDB" id="3645865at2759"/>
<name>A0A6A6FKF9_9PEZI</name>
<accession>A0A6A6FKF9</accession>
<dbReference type="EMBL" id="ML992669">
    <property type="protein sequence ID" value="KAF2213841.1"/>
    <property type="molecule type" value="Genomic_DNA"/>
</dbReference>
<evidence type="ECO:0000313" key="4">
    <source>
        <dbReference type="Proteomes" id="UP000799539"/>
    </source>
</evidence>
<evidence type="ECO:0000256" key="2">
    <source>
        <dbReference type="SAM" id="SignalP"/>
    </source>
</evidence>
<dbReference type="Proteomes" id="UP000799539">
    <property type="component" value="Unassembled WGS sequence"/>
</dbReference>
<keyword evidence="4" id="KW-1185">Reference proteome</keyword>
<sequence>MKLTIFALAGLAAATAVPQHRHVTPHVHHHVDLVRFSTTDCAKGTAIGATHTIKRGDCSTFRKHKGKSVAAVKATISHNRMNRIGLNENCRVVLYSEEKCKGEEVPTDDMWLHNGQCRSAKNIAARSVKLKCWKTTNGAHEGPEILVEEDEVEDVVLTTIKGAQGHPAQTRTVQQAATQSSDGIIFLTGPAQSKSLVTIHVPITAATPQVLTVQQQPEPQPVTTIQHQPAPKPVVTIQQQPAPKPVVTVQQQPGPGPAMTIQQQPAPKPVVTIQQQPAPRPVVTIQQQPAPKPVVTVQQQPAPKPPVVTIQQQPGPGPAMTIHHPHVHKETIKVITLTIPVTEAKTIHWTTVTTTMGLSEFLAQQTAKAKPN</sequence>
<proteinExistence type="predicted"/>
<organism evidence="3 4">
    <name type="scientific">Cercospora zeae-maydis SCOH1-5</name>
    <dbReference type="NCBI Taxonomy" id="717836"/>
    <lineage>
        <taxon>Eukaryota</taxon>
        <taxon>Fungi</taxon>
        <taxon>Dikarya</taxon>
        <taxon>Ascomycota</taxon>
        <taxon>Pezizomycotina</taxon>
        <taxon>Dothideomycetes</taxon>
        <taxon>Dothideomycetidae</taxon>
        <taxon>Mycosphaerellales</taxon>
        <taxon>Mycosphaerellaceae</taxon>
        <taxon>Cercospora</taxon>
    </lineage>
</organism>
<feature type="region of interest" description="Disordered" evidence="1">
    <location>
        <begin position="246"/>
        <end position="265"/>
    </location>
</feature>
<gene>
    <name evidence="3" type="ORF">CERZMDRAFT_95871</name>
</gene>
<keyword evidence="2" id="KW-0732">Signal</keyword>
<evidence type="ECO:0000256" key="1">
    <source>
        <dbReference type="SAM" id="MobiDB-lite"/>
    </source>
</evidence>
<evidence type="ECO:0000313" key="3">
    <source>
        <dbReference type="EMBL" id="KAF2213841.1"/>
    </source>
</evidence>
<feature type="signal peptide" evidence="2">
    <location>
        <begin position="1"/>
        <end position="16"/>
    </location>
</feature>
<feature type="chain" id="PRO_5025642545" evidence="2">
    <location>
        <begin position="17"/>
        <end position="372"/>
    </location>
</feature>
<reference evidence="3" key="1">
    <citation type="journal article" date="2020" name="Stud. Mycol.">
        <title>101 Dothideomycetes genomes: a test case for predicting lifestyles and emergence of pathogens.</title>
        <authorList>
            <person name="Haridas S."/>
            <person name="Albert R."/>
            <person name="Binder M."/>
            <person name="Bloem J."/>
            <person name="Labutti K."/>
            <person name="Salamov A."/>
            <person name="Andreopoulos B."/>
            <person name="Baker S."/>
            <person name="Barry K."/>
            <person name="Bills G."/>
            <person name="Bluhm B."/>
            <person name="Cannon C."/>
            <person name="Castanera R."/>
            <person name="Culley D."/>
            <person name="Daum C."/>
            <person name="Ezra D."/>
            <person name="Gonzalez J."/>
            <person name="Henrissat B."/>
            <person name="Kuo A."/>
            <person name="Liang C."/>
            <person name="Lipzen A."/>
            <person name="Lutzoni F."/>
            <person name="Magnuson J."/>
            <person name="Mondo S."/>
            <person name="Nolan M."/>
            <person name="Ohm R."/>
            <person name="Pangilinan J."/>
            <person name="Park H.-J."/>
            <person name="Ramirez L."/>
            <person name="Alfaro M."/>
            <person name="Sun H."/>
            <person name="Tritt A."/>
            <person name="Yoshinaga Y."/>
            <person name="Zwiers L.-H."/>
            <person name="Turgeon B."/>
            <person name="Goodwin S."/>
            <person name="Spatafora J."/>
            <person name="Crous P."/>
            <person name="Grigoriev I."/>
        </authorList>
    </citation>
    <scope>NUCLEOTIDE SEQUENCE</scope>
    <source>
        <strain evidence="3">SCOH1-5</strain>
    </source>
</reference>